<evidence type="ECO:0000256" key="1">
    <source>
        <dbReference type="ARBA" id="ARBA00007274"/>
    </source>
</evidence>
<dbReference type="CDD" id="cd03357">
    <property type="entry name" value="LbH_MAT_GAT"/>
    <property type="match status" value="1"/>
</dbReference>
<accession>A0AAW6DN59</accession>
<evidence type="ECO:0000313" key="6">
    <source>
        <dbReference type="Proteomes" id="UP001212160"/>
    </source>
</evidence>
<dbReference type="InterPro" id="IPR039369">
    <property type="entry name" value="LacA-like"/>
</dbReference>
<dbReference type="GO" id="GO:0008870">
    <property type="term" value="F:galactoside O-acetyltransferase activity"/>
    <property type="evidence" value="ECO:0007669"/>
    <property type="project" value="TreeGrafter"/>
</dbReference>
<evidence type="ECO:0000256" key="4">
    <source>
        <dbReference type="RuleBase" id="RU367021"/>
    </source>
</evidence>
<gene>
    <name evidence="5" type="ORF">PNW85_15310</name>
</gene>
<keyword evidence="3 4" id="KW-0012">Acyltransferase</keyword>
<dbReference type="Gene3D" id="2.160.10.10">
    <property type="entry name" value="Hexapeptide repeat proteins"/>
    <property type="match status" value="1"/>
</dbReference>
<dbReference type="Pfam" id="PF14602">
    <property type="entry name" value="Hexapep_2"/>
    <property type="match status" value="1"/>
</dbReference>
<name>A0AAW6DN59_MEDGN</name>
<evidence type="ECO:0000256" key="2">
    <source>
        <dbReference type="ARBA" id="ARBA00022679"/>
    </source>
</evidence>
<dbReference type="FunFam" id="2.160.10.10:FF:000025">
    <property type="entry name" value="Hexapeptide-repeat containing-acetyltransferase"/>
    <property type="match status" value="1"/>
</dbReference>
<dbReference type="EMBL" id="JAQMLA010000059">
    <property type="protein sequence ID" value="MDB8688014.1"/>
    <property type="molecule type" value="Genomic_DNA"/>
</dbReference>
<evidence type="ECO:0000313" key="5">
    <source>
        <dbReference type="EMBL" id="MDB8688014.1"/>
    </source>
</evidence>
<dbReference type="PANTHER" id="PTHR43017:SF1">
    <property type="entry name" value="ACETYLTRANSFERASE YJL218W-RELATED"/>
    <property type="match status" value="1"/>
</dbReference>
<dbReference type="SUPFAM" id="SSF51161">
    <property type="entry name" value="Trimeric LpxA-like enzymes"/>
    <property type="match status" value="1"/>
</dbReference>
<sequence length="191" mass="20916">MNNIKNFNTNEFNTKTNPEIMKNIGACQVLCHELNQVSIMDYQKRLELVKRILGKIEENCQILTPFHCAFGFNIKVGKNFTANYNCSILDAAEVKFGNDVMVGPNCSFYTSGHDLDPQRRKEGWGYAYPIIVGNNVWFGGDVVVVASKPGGIVIGDNSVIGAGSVVTKDIPANSIAVGNPCKVVKKIQSNE</sequence>
<dbReference type="Proteomes" id="UP001212160">
    <property type="component" value="Unassembled WGS sequence"/>
</dbReference>
<dbReference type="RefSeq" id="WP_272108094.1">
    <property type="nucleotide sequence ID" value="NZ_JAQMLA010000059.1"/>
</dbReference>
<comment type="similarity">
    <text evidence="1 4">Belongs to the transferase hexapeptide repeat family.</text>
</comment>
<dbReference type="InterPro" id="IPR011004">
    <property type="entry name" value="Trimer_LpxA-like_sf"/>
</dbReference>
<dbReference type="InterPro" id="IPR001451">
    <property type="entry name" value="Hexapep"/>
</dbReference>
<keyword evidence="2 4" id="KW-0808">Transferase</keyword>
<dbReference type="AlphaFoldDB" id="A0AAW6DN59"/>
<organism evidence="5 6">
    <name type="scientific">Mediterraneibacter gnavus</name>
    <name type="common">Ruminococcus gnavus</name>
    <dbReference type="NCBI Taxonomy" id="33038"/>
    <lineage>
        <taxon>Bacteria</taxon>
        <taxon>Bacillati</taxon>
        <taxon>Bacillota</taxon>
        <taxon>Clostridia</taxon>
        <taxon>Lachnospirales</taxon>
        <taxon>Lachnospiraceae</taxon>
        <taxon>Mediterraneibacter</taxon>
    </lineage>
</organism>
<comment type="caution">
    <text evidence="5">The sequence shown here is derived from an EMBL/GenBank/DDBJ whole genome shotgun (WGS) entry which is preliminary data.</text>
</comment>
<dbReference type="PANTHER" id="PTHR43017">
    <property type="entry name" value="GALACTOSIDE O-ACETYLTRANSFERASE"/>
    <property type="match status" value="1"/>
</dbReference>
<dbReference type="EC" id="2.3.1.-" evidence="4"/>
<evidence type="ECO:0000256" key="3">
    <source>
        <dbReference type="ARBA" id="ARBA00023315"/>
    </source>
</evidence>
<protein>
    <recommendedName>
        <fullName evidence="4">Acetyltransferase</fullName>
        <ecNumber evidence="4">2.3.1.-</ecNumber>
    </recommendedName>
</protein>
<proteinExistence type="inferred from homology"/>
<reference evidence="5" key="1">
    <citation type="submission" date="2023-01" db="EMBL/GenBank/DDBJ databases">
        <title>Human gut microbiome strain richness.</title>
        <authorList>
            <person name="Chen-Liaw A."/>
        </authorList>
    </citation>
    <scope>NUCLEOTIDE SEQUENCE</scope>
    <source>
        <strain evidence="5">RTP21484st1_H11_RTP21484_190118</strain>
    </source>
</reference>